<proteinExistence type="predicted"/>
<dbReference type="GeneID" id="94375989"/>
<accession>A0ABX8TDQ7</accession>
<name>A0ABX8TDQ7_9CAUL</name>
<dbReference type="RefSeq" id="WP_219354930.1">
    <property type="nucleotide sequence ID" value="NZ_CP080034.1"/>
</dbReference>
<dbReference type="EMBL" id="CP080034">
    <property type="protein sequence ID" value="QYC09321.1"/>
    <property type="molecule type" value="Genomic_DNA"/>
</dbReference>
<sequence length="102" mass="11414">MARKTGFDEAVKLLRQARLLPEEEAPDTDDLEKIVLRHTPTHWEQAADILDEVAYNMQAGARCDGLDVAAVNRIGFWLRQLDVDERIKLAATAHAPVHSRAA</sequence>
<dbReference type="Proteomes" id="UP000824334">
    <property type="component" value="Chromosome"/>
</dbReference>
<keyword evidence="2" id="KW-1185">Reference proteome</keyword>
<protein>
    <submittedName>
        <fullName evidence="1">Uncharacterized protein</fullName>
    </submittedName>
</protein>
<reference evidence="1 2" key="1">
    <citation type="submission" date="2021-07" db="EMBL/GenBank/DDBJ databases">
        <title>Isolation and characterization of bacteria from a gold mining with a capacity of golden bioaccumulation.</title>
        <authorList>
            <person name="Yang X.J."/>
        </authorList>
    </citation>
    <scope>NUCLEOTIDE SEQUENCE [LARGE SCALE GENOMIC DNA]</scope>
    <source>
        <strain evidence="1 2">Au29</strain>
    </source>
</reference>
<gene>
    <name evidence="1" type="ORF">KWG56_11965</name>
</gene>
<organism evidence="1 2">
    <name type="scientific">Brevundimonas nasdae</name>
    <dbReference type="NCBI Taxonomy" id="172043"/>
    <lineage>
        <taxon>Bacteria</taxon>
        <taxon>Pseudomonadati</taxon>
        <taxon>Pseudomonadota</taxon>
        <taxon>Alphaproteobacteria</taxon>
        <taxon>Caulobacterales</taxon>
        <taxon>Caulobacteraceae</taxon>
        <taxon>Brevundimonas</taxon>
    </lineage>
</organism>
<evidence type="ECO:0000313" key="1">
    <source>
        <dbReference type="EMBL" id="QYC09321.1"/>
    </source>
</evidence>
<evidence type="ECO:0000313" key="2">
    <source>
        <dbReference type="Proteomes" id="UP000824334"/>
    </source>
</evidence>